<reference evidence="8" key="1">
    <citation type="submission" date="2021-12" db="EMBL/GenBank/DDBJ databases">
        <authorList>
            <person name="Zaccaron A."/>
            <person name="Stergiopoulos I."/>
        </authorList>
    </citation>
    <scope>NUCLEOTIDE SEQUENCE</scope>
    <source>
        <strain evidence="8">Race5_Kim</strain>
    </source>
</reference>
<feature type="compositionally biased region" description="Polar residues" evidence="5">
    <location>
        <begin position="317"/>
        <end position="334"/>
    </location>
</feature>
<dbReference type="RefSeq" id="XP_047758950.1">
    <property type="nucleotide sequence ID" value="XM_047901908.1"/>
</dbReference>
<feature type="compositionally biased region" description="Low complexity" evidence="5">
    <location>
        <begin position="120"/>
        <end position="129"/>
    </location>
</feature>
<dbReference type="GO" id="GO:0033962">
    <property type="term" value="P:P-body assembly"/>
    <property type="evidence" value="ECO:0007669"/>
    <property type="project" value="TreeGrafter"/>
</dbReference>
<feature type="compositionally biased region" description="Low complexity" evidence="5">
    <location>
        <begin position="77"/>
        <end position="95"/>
    </location>
</feature>
<evidence type="ECO:0000256" key="3">
    <source>
        <dbReference type="ARBA" id="ARBA00015797"/>
    </source>
</evidence>
<evidence type="ECO:0000259" key="6">
    <source>
        <dbReference type="PROSITE" id="PS51385"/>
    </source>
</evidence>
<dbReference type="PANTHER" id="PTHR13612:SF0">
    <property type="entry name" value="ENHANCER OF MRNA-DECAPPING PROTEIN 3"/>
    <property type="match status" value="1"/>
</dbReference>
<gene>
    <name evidence="8" type="ORF">CLAFUR5_02760</name>
</gene>
<feature type="compositionally biased region" description="Basic and acidic residues" evidence="5">
    <location>
        <begin position="371"/>
        <end position="391"/>
    </location>
</feature>
<feature type="compositionally biased region" description="Low complexity" evidence="5">
    <location>
        <begin position="104"/>
        <end position="113"/>
    </location>
</feature>
<dbReference type="InterPro" id="IPR019050">
    <property type="entry name" value="FDF_dom"/>
</dbReference>
<evidence type="ECO:0000313" key="8">
    <source>
        <dbReference type="EMBL" id="UJO14584.1"/>
    </source>
</evidence>
<feature type="compositionally biased region" description="Polar residues" evidence="5">
    <location>
        <begin position="250"/>
        <end position="262"/>
    </location>
</feature>
<dbReference type="InterPro" id="IPR004443">
    <property type="entry name" value="YjeF_N_dom"/>
</dbReference>
<dbReference type="GO" id="GO:0031087">
    <property type="term" value="P:deadenylation-independent decapping of nuclear-transcribed mRNA"/>
    <property type="evidence" value="ECO:0007669"/>
    <property type="project" value="TreeGrafter"/>
</dbReference>
<dbReference type="PROSITE" id="PS51512">
    <property type="entry name" value="DFDF"/>
    <property type="match status" value="1"/>
</dbReference>
<keyword evidence="9" id="KW-1185">Reference proteome</keyword>
<evidence type="ECO:0000256" key="4">
    <source>
        <dbReference type="ARBA" id="ARBA00022490"/>
    </source>
</evidence>
<dbReference type="OrthoDB" id="10030313at2759"/>
<evidence type="ECO:0000256" key="1">
    <source>
        <dbReference type="ARBA" id="ARBA00004201"/>
    </source>
</evidence>
<dbReference type="KEGG" id="ffu:CLAFUR5_02760"/>
<dbReference type="PROSITE" id="PS51385">
    <property type="entry name" value="YJEF_N"/>
    <property type="match status" value="1"/>
</dbReference>
<accession>A0A9Q8LBZ6</accession>
<feature type="region of interest" description="Disordered" evidence="5">
    <location>
        <begin position="371"/>
        <end position="529"/>
    </location>
</feature>
<feature type="compositionally biased region" description="Polar residues" evidence="5">
    <location>
        <begin position="294"/>
        <end position="304"/>
    </location>
</feature>
<feature type="compositionally biased region" description="Basic residues" evidence="5">
    <location>
        <begin position="266"/>
        <end position="277"/>
    </location>
</feature>
<dbReference type="InterPro" id="IPR025762">
    <property type="entry name" value="DFDF"/>
</dbReference>
<organism evidence="8 9">
    <name type="scientific">Passalora fulva</name>
    <name type="common">Tomato leaf mold</name>
    <name type="synonym">Cladosporium fulvum</name>
    <dbReference type="NCBI Taxonomy" id="5499"/>
    <lineage>
        <taxon>Eukaryota</taxon>
        <taxon>Fungi</taxon>
        <taxon>Dikarya</taxon>
        <taxon>Ascomycota</taxon>
        <taxon>Pezizomycotina</taxon>
        <taxon>Dothideomycetes</taxon>
        <taxon>Dothideomycetidae</taxon>
        <taxon>Mycosphaerellales</taxon>
        <taxon>Mycosphaerellaceae</taxon>
        <taxon>Fulvia</taxon>
    </lineage>
</organism>
<dbReference type="PANTHER" id="PTHR13612">
    <property type="entry name" value="ENHANCER OF MRNA-DECAPPING PROTEIN 3"/>
    <property type="match status" value="1"/>
</dbReference>
<proteinExistence type="inferred from homology"/>
<name>A0A9Q8LBZ6_PASFU</name>
<dbReference type="InterPro" id="IPR036652">
    <property type="entry name" value="YjeF_N_dom_sf"/>
</dbReference>
<evidence type="ECO:0000259" key="7">
    <source>
        <dbReference type="PROSITE" id="PS51512"/>
    </source>
</evidence>
<feature type="compositionally biased region" description="Polar residues" evidence="5">
    <location>
        <begin position="480"/>
        <end position="506"/>
    </location>
</feature>
<comment type="subcellular location">
    <subcellularLocation>
        <location evidence="1">Cytoplasm</location>
        <location evidence="1">P-body</location>
    </subcellularLocation>
</comment>
<dbReference type="EMBL" id="CP090164">
    <property type="protein sequence ID" value="UJO14584.1"/>
    <property type="molecule type" value="Genomic_DNA"/>
</dbReference>
<feature type="domain" description="YjeF N-terminal" evidence="6">
    <location>
        <begin position="559"/>
        <end position="818"/>
    </location>
</feature>
<dbReference type="Pfam" id="PF09532">
    <property type="entry name" value="FDF"/>
    <property type="match status" value="1"/>
</dbReference>
<dbReference type="GO" id="GO:0000932">
    <property type="term" value="C:P-body"/>
    <property type="evidence" value="ECO:0007669"/>
    <property type="project" value="UniProtKB-SubCell"/>
</dbReference>
<dbReference type="SUPFAM" id="SSF64153">
    <property type="entry name" value="YjeF N-terminal domain-like"/>
    <property type="match status" value="1"/>
</dbReference>
<sequence length="841" mass="89418">MANPVGLTVCVKLQQATNNIVYGVVHEIVPNSHLTLHNVVFPGSSTRFDHWTVQASAISDLQVVQPEAVPHPPPAHIPIQSPSLPYPPSSNNHHSPYPPPPGFGSPAMHQQQLPQPPFAPQSAPAPIQQIMAEVNGGGRQPPAPTELPSARPPTPTRSSATFVDPAILSYGNASPVQKRAASRSEEMHTPVKSMLARAAQNLPSPGSPFIGDITKANVAQKLAAAGRKQSGASPQPPAVPIASKPVENMLPTSTAQDASQPELNGKKKIRRGQKSKKQPATPGEAADPPPVMNSEVSRNGNNMSGAVRRGKGWRSTPLLQQTQATASPSDQTNPKKSRRRQKEEMEVLGDTTGIEDMGDFDFEGELRKFDKKQVFDEIRQGDTTADEDRLVSHNRVHRPGTYGGKNLHPTENVLSPKVQPVYNSNELESSSDADTELQLANGRSSSKHSVSRNVFSKTKPSRQNSGQVDVNHARPHPLTASMSSDRNLNRSATSLTNRAKATSLAASSPRPDGERANSPLSAVSKTRPANAVPEPPMDAPYFAIQPQGTACPTLLPKALENLEAATVSTYGLSYDAITENAARAVAEAALHLSELHGGIRRPSRTNTLRGSMTASTTLTNPNELTAVVVLAGNHELGAIAMAAARQLLGRNVKIIAAESLYENADTQDPQAKAQIAMLRRMARGGAKIKRGLWRKASAHIKNLSGPPAVIIDALLAGSSYDSLLSSNAAHSTSAQKETREMIDWANRSRAPVLSIACPTGVSGIDGHSTIVEGEPLAVRPDKVLALGAPMQGLLKACEGGERWDISLADIGINIALKSEEAVAFGGSWTVDLKYVDDDAAA</sequence>
<comment type="similarity">
    <text evidence="2">Belongs to the EDC3 family.</text>
</comment>
<evidence type="ECO:0000256" key="2">
    <source>
        <dbReference type="ARBA" id="ARBA00006610"/>
    </source>
</evidence>
<feature type="compositionally biased region" description="Pro residues" evidence="5">
    <location>
        <begin position="141"/>
        <end position="155"/>
    </location>
</feature>
<dbReference type="GeneID" id="71982638"/>
<feature type="compositionally biased region" description="Polar residues" evidence="5">
    <location>
        <begin position="451"/>
        <end position="468"/>
    </location>
</feature>
<dbReference type="AlphaFoldDB" id="A0A9Q8LBZ6"/>
<dbReference type="GO" id="GO:0003729">
    <property type="term" value="F:mRNA binding"/>
    <property type="evidence" value="ECO:0007669"/>
    <property type="project" value="TreeGrafter"/>
</dbReference>
<reference evidence="8" key="2">
    <citation type="journal article" date="2022" name="Microb. Genom.">
        <title>A chromosome-scale genome assembly of the tomato pathogen Cladosporium fulvum reveals a compartmentalized genome architecture and the presence of a dispensable chromosome.</title>
        <authorList>
            <person name="Zaccaron A.Z."/>
            <person name="Chen L.H."/>
            <person name="Samaras A."/>
            <person name="Stergiopoulos I."/>
        </authorList>
    </citation>
    <scope>NUCLEOTIDE SEQUENCE</scope>
    <source>
        <strain evidence="8">Race5_Kim</strain>
    </source>
</reference>
<protein>
    <recommendedName>
        <fullName evidence="3">Enhancer of mRNA-decapping protein 3</fullName>
    </recommendedName>
</protein>
<dbReference type="Proteomes" id="UP000756132">
    <property type="component" value="Chromosome 2"/>
</dbReference>
<feature type="region of interest" description="Disordered" evidence="5">
    <location>
        <begin position="221"/>
        <end position="359"/>
    </location>
</feature>
<evidence type="ECO:0000256" key="5">
    <source>
        <dbReference type="SAM" id="MobiDB-lite"/>
    </source>
</evidence>
<dbReference type="OMA" id="AWRKYGT"/>
<evidence type="ECO:0000313" key="9">
    <source>
        <dbReference type="Proteomes" id="UP000756132"/>
    </source>
</evidence>
<keyword evidence="4" id="KW-0963">Cytoplasm</keyword>
<dbReference type="Gene3D" id="3.40.50.10260">
    <property type="entry name" value="YjeF N-terminal domain"/>
    <property type="match status" value="1"/>
</dbReference>
<dbReference type="SMART" id="SM01199">
    <property type="entry name" value="FDF"/>
    <property type="match status" value="1"/>
</dbReference>
<dbReference type="Pfam" id="PF03853">
    <property type="entry name" value="YjeF_N"/>
    <property type="match status" value="1"/>
</dbReference>
<feature type="region of interest" description="Disordered" evidence="5">
    <location>
        <begin position="67"/>
        <end position="163"/>
    </location>
</feature>
<feature type="domain" description="DFDF" evidence="7">
    <location>
        <begin position="348"/>
        <end position="384"/>
    </location>
</feature>